<proteinExistence type="predicted"/>
<feature type="compositionally biased region" description="Basic and acidic residues" evidence="1">
    <location>
        <begin position="1"/>
        <end position="12"/>
    </location>
</feature>
<name>A0ABN3WG89_STRTU</name>
<evidence type="ECO:0000313" key="4">
    <source>
        <dbReference type="Proteomes" id="UP001501102"/>
    </source>
</evidence>
<dbReference type="Proteomes" id="UP001501102">
    <property type="component" value="Unassembled WGS sequence"/>
</dbReference>
<evidence type="ECO:0000313" key="3">
    <source>
        <dbReference type="EMBL" id="GAA2912007.1"/>
    </source>
</evidence>
<feature type="domain" description="Alpha-N-acetylglucosaminidase tim-barrel" evidence="2">
    <location>
        <begin position="1"/>
        <end position="89"/>
    </location>
</feature>
<evidence type="ECO:0000259" key="2">
    <source>
        <dbReference type="Pfam" id="PF05089"/>
    </source>
</evidence>
<keyword evidence="4" id="KW-1185">Reference proteome</keyword>
<reference evidence="3 4" key="1">
    <citation type="journal article" date="2019" name="Int. J. Syst. Evol. Microbiol.">
        <title>The Global Catalogue of Microorganisms (GCM) 10K type strain sequencing project: providing services to taxonomists for standard genome sequencing and annotation.</title>
        <authorList>
            <consortium name="The Broad Institute Genomics Platform"/>
            <consortium name="The Broad Institute Genome Sequencing Center for Infectious Disease"/>
            <person name="Wu L."/>
            <person name="Ma J."/>
        </authorList>
    </citation>
    <scope>NUCLEOTIDE SEQUENCE [LARGE SCALE GENOMIC DNA]</scope>
    <source>
        <strain evidence="3 4">JCM 4087</strain>
    </source>
</reference>
<gene>
    <name evidence="3" type="ORF">GCM10020221_04620</name>
</gene>
<feature type="compositionally biased region" description="Basic and acidic residues" evidence="1">
    <location>
        <begin position="130"/>
        <end position="157"/>
    </location>
</feature>
<accession>A0ABN3WG89</accession>
<dbReference type="EMBL" id="BAAAXZ010000020">
    <property type="protein sequence ID" value="GAA2912007.1"/>
    <property type="molecule type" value="Genomic_DNA"/>
</dbReference>
<organism evidence="3 4">
    <name type="scientific">Streptomyces thioluteus</name>
    <dbReference type="NCBI Taxonomy" id="66431"/>
    <lineage>
        <taxon>Bacteria</taxon>
        <taxon>Bacillati</taxon>
        <taxon>Actinomycetota</taxon>
        <taxon>Actinomycetes</taxon>
        <taxon>Kitasatosporales</taxon>
        <taxon>Streptomycetaceae</taxon>
        <taxon>Streptomyces</taxon>
    </lineage>
</organism>
<protein>
    <recommendedName>
        <fullName evidence="2">Alpha-N-acetylglucosaminidase tim-barrel domain-containing protein</fullName>
    </recommendedName>
</protein>
<dbReference type="Pfam" id="PF05089">
    <property type="entry name" value="NAGLU"/>
    <property type="match status" value="1"/>
</dbReference>
<dbReference type="Gene3D" id="3.20.20.80">
    <property type="entry name" value="Glycosidases"/>
    <property type="match status" value="1"/>
</dbReference>
<sequence>MPPGFADRHDGARTVPQGDWAGFRRPDWLDPRTPHFTRVARTFYRVQQELLGPTSMYKMDLLHEGGTPGPVPVGAAARAVEKALRTAHTGRRMGRPRLAEQPPPRDPRRRRPLEDAHPGRHPRPLPVRHGPREGLGRHAVRLRHDLELRRAHGDGRQHPRLGLPLPPLAHQAGQAP</sequence>
<evidence type="ECO:0000256" key="1">
    <source>
        <dbReference type="SAM" id="MobiDB-lite"/>
    </source>
</evidence>
<feature type="region of interest" description="Disordered" evidence="1">
    <location>
        <begin position="83"/>
        <end position="176"/>
    </location>
</feature>
<comment type="caution">
    <text evidence="3">The sequence shown here is derived from an EMBL/GenBank/DDBJ whole genome shotgun (WGS) entry which is preliminary data.</text>
</comment>
<feature type="region of interest" description="Disordered" evidence="1">
    <location>
        <begin position="1"/>
        <end position="28"/>
    </location>
</feature>
<dbReference type="InterPro" id="IPR024733">
    <property type="entry name" value="NAGLU_tim-barrel"/>
</dbReference>